<reference evidence="4" key="1">
    <citation type="submission" date="2017-01" db="EMBL/GenBank/DDBJ databases">
        <authorList>
            <person name="Wang Y."/>
            <person name="White M."/>
            <person name="Kvist S."/>
            <person name="Moncalvo J.-M."/>
        </authorList>
    </citation>
    <scope>NUCLEOTIDE SEQUENCE [LARGE SCALE GENOMIC DNA]</scope>
    <source>
        <strain evidence="4">ID-206-W2</strain>
    </source>
</reference>
<feature type="signal peptide" evidence="2">
    <location>
        <begin position="1"/>
        <end position="19"/>
    </location>
</feature>
<dbReference type="Proteomes" id="UP000187429">
    <property type="component" value="Unassembled WGS sequence"/>
</dbReference>
<keyword evidence="4" id="KW-1185">Reference proteome</keyword>
<sequence>MYSTRILAIFATLAITAISSKNKIFADSNELGINELNSDIKYPDNASYEENKDATKTHNFNPNEDFQNEEENLIEKIFDEKPTPLNYQSPNFPQAFQNFNNNNKSCRNMVPFGYRYCNKCKKYIKINPNQMNCGCNANVCKRKVFIAYVTRKACETVTEYQDVYKTTTKTKIRVILYTTTITDEQTVTQTGTVSWIEISTVTSINTQTITSSQTETKFQTTTLTESSTKTDTESILTTLTQLETTTQTKSTTTTETETESVPFTVTEFETVTELVIPPEPTTSSKISRTRNPLTLTPV</sequence>
<gene>
    <name evidence="3" type="ORF">AYI69_g6652</name>
</gene>
<feature type="compositionally biased region" description="Polar residues" evidence="1">
    <location>
        <begin position="281"/>
        <end position="298"/>
    </location>
</feature>
<dbReference type="OrthoDB" id="10496552at2759"/>
<dbReference type="EMBL" id="LSSM01003032">
    <property type="protein sequence ID" value="OMJ19357.1"/>
    <property type="molecule type" value="Genomic_DNA"/>
</dbReference>
<evidence type="ECO:0000256" key="2">
    <source>
        <dbReference type="SAM" id="SignalP"/>
    </source>
</evidence>
<organism evidence="3 4">
    <name type="scientific">Smittium culicis</name>
    <dbReference type="NCBI Taxonomy" id="133412"/>
    <lineage>
        <taxon>Eukaryota</taxon>
        <taxon>Fungi</taxon>
        <taxon>Fungi incertae sedis</taxon>
        <taxon>Zoopagomycota</taxon>
        <taxon>Kickxellomycotina</taxon>
        <taxon>Harpellomycetes</taxon>
        <taxon>Harpellales</taxon>
        <taxon>Legeriomycetaceae</taxon>
        <taxon>Smittium</taxon>
    </lineage>
</organism>
<comment type="caution">
    <text evidence="3">The sequence shown here is derived from an EMBL/GenBank/DDBJ whole genome shotgun (WGS) entry which is preliminary data.</text>
</comment>
<dbReference type="AlphaFoldDB" id="A0A1R1XXF6"/>
<evidence type="ECO:0000256" key="1">
    <source>
        <dbReference type="SAM" id="MobiDB-lite"/>
    </source>
</evidence>
<feature type="region of interest" description="Disordered" evidence="1">
    <location>
        <begin position="278"/>
        <end position="298"/>
    </location>
</feature>
<feature type="chain" id="PRO_5013294616" evidence="2">
    <location>
        <begin position="20"/>
        <end position="298"/>
    </location>
</feature>
<accession>A0A1R1XXF6</accession>
<name>A0A1R1XXF6_9FUNG</name>
<protein>
    <submittedName>
        <fullName evidence="3">Uncharacterized protein</fullName>
    </submittedName>
</protein>
<keyword evidence="2" id="KW-0732">Signal</keyword>
<evidence type="ECO:0000313" key="4">
    <source>
        <dbReference type="Proteomes" id="UP000187429"/>
    </source>
</evidence>
<proteinExistence type="predicted"/>
<evidence type="ECO:0000313" key="3">
    <source>
        <dbReference type="EMBL" id="OMJ19357.1"/>
    </source>
</evidence>